<accession>A0A0N0CUS2</accession>
<evidence type="ECO:0000256" key="1">
    <source>
        <dbReference type="ARBA" id="ARBA00006817"/>
    </source>
</evidence>
<dbReference type="EMBL" id="LGCI01000011">
    <property type="protein sequence ID" value="KOY80337.1"/>
    <property type="molecule type" value="Genomic_DNA"/>
</dbReference>
<dbReference type="SUPFAM" id="SSF55961">
    <property type="entry name" value="Bet v1-like"/>
    <property type="match status" value="1"/>
</dbReference>
<proteinExistence type="inferred from homology"/>
<dbReference type="OrthoDB" id="9803476at2"/>
<dbReference type="AlphaFoldDB" id="A0A0N0CUS2"/>
<evidence type="ECO:0000313" key="4">
    <source>
        <dbReference type="Proteomes" id="UP000037977"/>
    </source>
</evidence>
<dbReference type="Pfam" id="PF08327">
    <property type="entry name" value="AHSA1"/>
    <property type="match status" value="1"/>
</dbReference>
<dbReference type="CDD" id="cd08899">
    <property type="entry name" value="SRPBCC_CalC_Aha1-like_6"/>
    <property type="match status" value="1"/>
</dbReference>
<name>A0A0N0CUS2_9BACI</name>
<reference evidence="3 4" key="1">
    <citation type="submission" date="2015-07" db="EMBL/GenBank/DDBJ databases">
        <title>Genome sequencing project for genomic taxonomy and phylogenomics of Bacillus-like bacteria.</title>
        <authorList>
            <person name="Liu B."/>
            <person name="Wang J."/>
            <person name="Zhu Y."/>
            <person name="Liu G."/>
            <person name="Chen Q."/>
            <person name="Chen Z."/>
            <person name="Che J."/>
            <person name="Ge C."/>
            <person name="Shi H."/>
            <person name="Pan Z."/>
            <person name="Liu X."/>
        </authorList>
    </citation>
    <scope>NUCLEOTIDE SEQUENCE [LARGE SCALE GENOMIC DNA]</scope>
    <source>
        <strain evidence="3 4">DSM 54</strain>
    </source>
</reference>
<dbReference type="Gene3D" id="3.30.530.20">
    <property type="match status" value="1"/>
</dbReference>
<gene>
    <name evidence="3" type="ORF">ADM90_21080</name>
</gene>
<dbReference type="InterPro" id="IPR023393">
    <property type="entry name" value="START-like_dom_sf"/>
</dbReference>
<protein>
    <submittedName>
        <fullName evidence="3">Activator of Hsp90 ATPase 1 family protein</fullName>
    </submittedName>
</protein>
<dbReference type="STRING" id="33935.ADM90_21080"/>
<evidence type="ECO:0000259" key="2">
    <source>
        <dbReference type="Pfam" id="PF08327"/>
    </source>
</evidence>
<organism evidence="3 4">
    <name type="scientific">Lysinibacillus macroides</name>
    <dbReference type="NCBI Taxonomy" id="33935"/>
    <lineage>
        <taxon>Bacteria</taxon>
        <taxon>Bacillati</taxon>
        <taxon>Bacillota</taxon>
        <taxon>Bacilli</taxon>
        <taxon>Bacillales</taxon>
        <taxon>Bacillaceae</taxon>
        <taxon>Lysinibacillus</taxon>
    </lineage>
</organism>
<dbReference type="PATRIC" id="fig|33935.3.peg.4459"/>
<keyword evidence="4" id="KW-1185">Reference proteome</keyword>
<sequence length="164" mass="19131">MFAIIEKQSNHHIAKFKRPFPHSVDTVWTAITQNENLQKWMGNLEIIDLRKDGKIHFNMNDGTDAYEEIAITDYAEQRVLEFEWGVDTVRFELSSTENGSILLLVETIHELTVHTPKDLAGWHICLDLLIDLLNGIEHTNFPMENWQQCFNEYQKRIGAVEKFS</sequence>
<dbReference type="RefSeq" id="WP_053996839.1">
    <property type="nucleotide sequence ID" value="NZ_CP065643.1"/>
</dbReference>
<dbReference type="InterPro" id="IPR013538">
    <property type="entry name" value="ASHA1/2-like_C"/>
</dbReference>
<evidence type="ECO:0000313" key="3">
    <source>
        <dbReference type="EMBL" id="KOY80337.1"/>
    </source>
</evidence>
<comment type="caution">
    <text evidence="3">The sequence shown here is derived from an EMBL/GenBank/DDBJ whole genome shotgun (WGS) entry which is preliminary data.</text>
</comment>
<comment type="similarity">
    <text evidence="1">Belongs to the AHA1 family.</text>
</comment>
<feature type="domain" description="Activator of Hsp90 ATPase homologue 1/2-like C-terminal" evidence="2">
    <location>
        <begin position="22"/>
        <end position="133"/>
    </location>
</feature>
<dbReference type="Proteomes" id="UP000037977">
    <property type="component" value="Unassembled WGS sequence"/>
</dbReference>